<dbReference type="Pfam" id="PF23169">
    <property type="entry name" value="HalD"/>
    <property type="match status" value="1"/>
</dbReference>
<evidence type="ECO:0000256" key="1">
    <source>
        <dbReference type="RuleBase" id="RU003682"/>
    </source>
</evidence>
<dbReference type="RefSeq" id="WP_247286307.1">
    <property type="nucleotide sequence ID" value="NZ_JAKNRW010000001.1"/>
</dbReference>
<dbReference type="Gene3D" id="2.60.120.620">
    <property type="entry name" value="q2cbj1_9rhob like domain"/>
    <property type="match status" value="1"/>
</dbReference>
<evidence type="ECO:0000313" key="3">
    <source>
        <dbReference type="EMBL" id="MCK1788874.1"/>
    </source>
</evidence>
<evidence type="ECO:0000313" key="4">
    <source>
        <dbReference type="Proteomes" id="UP001299876"/>
    </source>
</evidence>
<dbReference type="InterPro" id="IPR005123">
    <property type="entry name" value="Oxoglu/Fe-dep_dioxygenase_dom"/>
</dbReference>
<reference evidence="3 4" key="1">
    <citation type="submission" date="2022-02" db="EMBL/GenBank/DDBJ databases">
        <title>Comparative genomics of the first Antarctic Pseudomonas spp. capable of biotransforming 2,4,6-Trinitrotoluene.</title>
        <authorList>
            <person name="Cabrera M.A."/>
            <person name="Marquez S.L."/>
            <person name="Perez-Donoso J.M."/>
        </authorList>
    </citation>
    <scope>NUCLEOTIDE SEQUENCE [LARGE SCALE GENOMIC DNA]</scope>
    <source>
        <strain evidence="3 4">TNT19</strain>
    </source>
</reference>
<keyword evidence="4" id="KW-1185">Reference proteome</keyword>
<comment type="caution">
    <text evidence="3">The sequence shown here is derived from an EMBL/GenBank/DDBJ whole genome shotgun (WGS) entry which is preliminary data.</text>
</comment>
<keyword evidence="1" id="KW-0479">Metal-binding</keyword>
<dbReference type="PROSITE" id="PS51471">
    <property type="entry name" value="FE2OG_OXY"/>
    <property type="match status" value="1"/>
</dbReference>
<proteinExistence type="inferred from homology"/>
<gene>
    <name evidence="3" type="ORF">L9059_01475</name>
</gene>
<sequence>MPQAAHALALAEPNISPELDAIIDLDRYPIHQPENPQTLAMVEQYRAELDAVGCCCVRGFIRPESIARMLAEAERLKPQTYWSENANNPYMTKDDPSLPEDHPKRIFNKRTNGFINSDILEADSDLRGAYDSDEMLRFVSECLGVAPIYRWADPLGRNPYSVMDPGHEFAWHFDGNEFTVSILVQGAEKGGMFEYCPDLRSSENENLEAVTKVLRGDRGPVHELDLQPGDLQIFKGRFSMHRVTRIEGNRTRYIALPTYVLDPHSVNRPERAKQFYGRAEPIHYEREGQRPDRLID</sequence>
<dbReference type="SUPFAM" id="SSF51197">
    <property type="entry name" value="Clavaminate synthase-like"/>
    <property type="match status" value="1"/>
</dbReference>
<keyword evidence="1" id="KW-0560">Oxidoreductase</keyword>
<evidence type="ECO:0000259" key="2">
    <source>
        <dbReference type="PROSITE" id="PS51471"/>
    </source>
</evidence>
<accession>A0ABT0ETY1</accession>
<keyword evidence="1" id="KW-0408">Iron</keyword>
<protein>
    <recommendedName>
        <fullName evidence="2">Fe2OG dioxygenase domain-containing protein</fullName>
    </recommendedName>
</protein>
<dbReference type="InterPro" id="IPR056470">
    <property type="entry name" value="BesD/HalB-like"/>
</dbReference>
<dbReference type="EMBL" id="JAKNRW010000001">
    <property type="protein sequence ID" value="MCK1788874.1"/>
    <property type="molecule type" value="Genomic_DNA"/>
</dbReference>
<organism evidence="3 4">
    <name type="scientific">Pseudomonas violetae</name>
    <dbReference type="NCBI Taxonomy" id="2915813"/>
    <lineage>
        <taxon>Bacteria</taxon>
        <taxon>Pseudomonadati</taxon>
        <taxon>Pseudomonadota</taxon>
        <taxon>Gammaproteobacteria</taxon>
        <taxon>Pseudomonadales</taxon>
        <taxon>Pseudomonadaceae</taxon>
        <taxon>Pseudomonas</taxon>
    </lineage>
</organism>
<dbReference type="Proteomes" id="UP001299876">
    <property type="component" value="Unassembled WGS sequence"/>
</dbReference>
<comment type="similarity">
    <text evidence="1">Belongs to the iron/ascorbate-dependent oxidoreductase family.</text>
</comment>
<feature type="domain" description="Fe2OG dioxygenase" evidence="2">
    <location>
        <begin position="150"/>
        <end position="263"/>
    </location>
</feature>
<name>A0ABT0ETY1_9PSED</name>